<dbReference type="InterPro" id="IPR000847">
    <property type="entry name" value="LysR_HTH_N"/>
</dbReference>
<dbReference type="Proteomes" id="UP000239477">
    <property type="component" value="Chromosome"/>
</dbReference>
<dbReference type="GO" id="GO:0003700">
    <property type="term" value="F:DNA-binding transcription factor activity"/>
    <property type="evidence" value="ECO:0007669"/>
    <property type="project" value="InterPro"/>
</dbReference>
<evidence type="ECO:0000313" key="7">
    <source>
        <dbReference type="Proteomes" id="UP000239477"/>
    </source>
</evidence>
<comment type="similarity">
    <text evidence="1">Belongs to the LysR transcriptional regulatory family.</text>
</comment>
<evidence type="ECO:0000256" key="3">
    <source>
        <dbReference type="ARBA" id="ARBA00023125"/>
    </source>
</evidence>
<dbReference type="Pfam" id="PF03466">
    <property type="entry name" value="LysR_substrate"/>
    <property type="match status" value="1"/>
</dbReference>
<dbReference type="InterPro" id="IPR036388">
    <property type="entry name" value="WH-like_DNA-bd_sf"/>
</dbReference>
<dbReference type="PRINTS" id="PR00039">
    <property type="entry name" value="HTHLYSR"/>
</dbReference>
<reference evidence="6 7" key="1">
    <citation type="submission" date="2017-09" db="EMBL/GenBank/DDBJ databases">
        <title>Genomic, metabolic, and phenotypic characteristics of bacterial isolates from the natural microbiome of the model nematode Caenorhabditis elegans.</title>
        <authorList>
            <person name="Zimmermann J."/>
            <person name="Obeng N."/>
            <person name="Yang W."/>
            <person name="Obeng O."/>
            <person name="Kissoyan K."/>
            <person name="Pees B."/>
            <person name="Dirksen P."/>
            <person name="Hoppner M."/>
            <person name="Franke A."/>
            <person name="Rosenstiel P."/>
            <person name="Leippe M."/>
            <person name="Dierking K."/>
            <person name="Kaleta C."/>
            <person name="Schulenburg H."/>
        </authorList>
    </citation>
    <scope>NUCLEOTIDE SEQUENCE [LARGE SCALE GENOMIC DNA]</scope>
    <source>
        <strain evidence="6 7">MYb73</strain>
    </source>
</reference>
<feature type="domain" description="HTH lysR-type" evidence="5">
    <location>
        <begin position="5"/>
        <end position="62"/>
    </location>
</feature>
<dbReference type="SUPFAM" id="SSF46785">
    <property type="entry name" value="Winged helix' DNA-binding domain"/>
    <property type="match status" value="1"/>
</dbReference>
<dbReference type="Gene3D" id="3.40.190.290">
    <property type="match status" value="1"/>
</dbReference>
<keyword evidence="3" id="KW-0238">DNA-binding</keyword>
<dbReference type="InterPro" id="IPR036390">
    <property type="entry name" value="WH_DNA-bd_sf"/>
</dbReference>
<name>A0A2S0IDW3_9BURK</name>
<dbReference type="PANTHER" id="PTHR30419">
    <property type="entry name" value="HTH-TYPE TRANSCRIPTIONAL REGULATOR YBHD"/>
    <property type="match status" value="1"/>
</dbReference>
<dbReference type="OrthoDB" id="8987945at2"/>
<dbReference type="GO" id="GO:0003677">
    <property type="term" value="F:DNA binding"/>
    <property type="evidence" value="ECO:0007669"/>
    <property type="project" value="UniProtKB-KW"/>
</dbReference>
<keyword evidence="4" id="KW-0804">Transcription</keyword>
<keyword evidence="7" id="KW-1185">Reference proteome</keyword>
<dbReference type="RefSeq" id="WP_105240856.1">
    <property type="nucleotide sequence ID" value="NZ_CP023270.1"/>
</dbReference>
<gene>
    <name evidence="6" type="ORF">CLM73_25755</name>
</gene>
<dbReference type="PROSITE" id="PS50931">
    <property type="entry name" value="HTH_LYSR"/>
    <property type="match status" value="1"/>
</dbReference>
<dbReference type="InterPro" id="IPR005119">
    <property type="entry name" value="LysR_subst-bd"/>
</dbReference>
<dbReference type="Pfam" id="PF00126">
    <property type="entry name" value="HTH_1"/>
    <property type="match status" value="1"/>
</dbReference>
<evidence type="ECO:0000259" key="5">
    <source>
        <dbReference type="PROSITE" id="PS50931"/>
    </source>
</evidence>
<dbReference type="InterPro" id="IPR050950">
    <property type="entry name" value="HTH-type_LysR_regulators"/>
</dbReference>
<evidence type="ECO:0000256" key="4">
    <source>
        <dbReference type="ARBA" id="ARBA00023163"/>
    </source>
</evidence>
<dbReference type="GO" id="GO:0005829">
    <property type="term" value="C:cytosol"/>
    <property type="evidence" value="ECO:0007669"/>
    <property type="project" value="TreeGrafter"/>
</dbReference>
<dbReference type="Gene3D" id="1.10.10.10">
    <property type="entry name" value="Winged helix-like DNA-binding domain superfamily/Winged helix DNA-binding domain"/>
    <property type="match status" value="1"/>
</dbReference>
<dbReference type="FunFam" id="1.10.10.10:FF:000001">
    <property type="entry name" value="LysR family transcriptional regulator"/>
    <property type="match status" value="1"/>
</dbReference>
<evidence type="ECO:0000256" key="1">
    <source>
        <dbReference type="ARBA" id="ARBA00009437"/>
    </source>
</evidence>
<keyword evidence="2" id="KW-0805">Transcription regulation</keyword>
<evidence type="ECO:0000256" key="2">
    <source>
        <dbReference type="ARBA" id="ARBA00023015"/>
    </source>
</evidence>
<organism evidence="6 7">
    <name type="scientific">Achromobacter spanius</name>
    <dbReference type="NCBI Taxonomy" id="217203"/>
    <lineage>
        <taxon>Bacteria</taxon>
        <taxon>Pseudomonadati</taxon>
        <taxon>Pseudomonadota</taxon>
        <taxon>Betaproteobacteria</taxon>
        <taxon>Burkholderiales</taxon>
        <taxon>Alcaligenaceae</taxon>
        <taxon>Achromobacter</taxon>
    </lineage>
</organism>
<dbReference type="EMBL" id="CP023270">
    <property type="protein sequence ID" value="AVJ30232.1"/>
    <property type="molecule type" value="Genomic_DNA"/>
</dbReference>
<dbReference type="AlphaFoldDB" id="A0A2S0IDW3"/>
<proteinExistence type="inferred from homology"/>
<dbReference type="SUPFAM" id="SSF53850">
    <property type="entry name" value="Periplasmic binding protein-like II"/>
    <property type="match status" value="1"/>
</dbReference>
<evidence type="ECO:0000313" key="6">
    <source>
        <dbReference type="EMBL" id="AVJ30232.1"/>
    </source>
</evidence>
<dbReference type="PANTHER" id="PTHR30419:SF8">
    <property type="entry name" value="NITROGEN ASSIMILATION TRANSCRIPTIONAL ACTIVATOR-RELATED"/>
    <property type="match status" value="1"/>
</dbReference>
<accession>A0A2S0IDW3</accession>
<protein>
    <submittedName>
        <fullName evidence="6">LysR family transcriptional regulator</fullName>
    </submittedName>
</protein>
<sequence length="309" mass="33832">MKRNFNIHDLRIFYAVVMTGSTRQAALAMHLTQPAISHAISRLESATGVQLFDRSHKTLRPTEAGQYLYSEAKFVLDELVRIDEALHSIEQFGGRGLRIASSPALALGYAPDAVRRYLDLNGTRPFSIDVESSMQVISAVETMRADFGLGAVGRDSTRLTFTPFLRADVMAIAHREHPLAGRDAIAVLDIPPDTYVKPLWSDYVVAQGDIADSLLLRSGMQAHMSLLPGTVRAVKGISLVNALSASDIVASFPDLVAVPLASRQWFDFMLITRAESRNNELTARLLDALSATAQARRQGIYAETIALLP</sequence>